<dbReference type="SMART" id="SM00927">
    <property type="entry name" value="MutH"/>
    <property type="match status" value="1"/>
</dbReference>
<dbReference type="InterPro" id="IPR011335">
    <property type="entry name" value="Restrct_endonuc-II-like"/>
</dbReference>
<keyword evidence="1" id="KW-0540">Nuclease</keyword>
<dbReference type="InterPro" id="IPR011337">
    <property type="entry name" value="DNA_rep_MutH/RE_typeII_Sau3AI"/>
</dbReference>
<evidence type="ECO:0000256" key="1">
    <source>
        <dbReference type="ARBA" id="ARBA00022722"/>
    </source>
</evidence>
<dbReference type="Pfam" id="PF02976">
    <property type="entry name" value="MutH"/>
    <property type="match status" value="1"/>
</dbReference>
<gene>
    <name evidence="5" type="ORF">BLEM_1443</name>
</gene>
<comment type="caution">
    <text evidence="5">The sequence shown here is derived from an EMBL/GenBank/DDBJ whole genome shotgun (WGS) entry which is preliminary data.</text>
</comment>
<keyword evidence="3" id="KW-0378">Hydrolase</keyword>
<dbReference type="RefSeq" id="WP_072724374.1">
    <property type="nucleotide sequence ID" value="NZ_BDIS01000007.1"/>
</dbReference>
<evidence type="ECO:0000256" key="2">
    <source>
        <dbReference type="ARBA" id="ARBA00022759"/>
    </source>
</evidence>
<dbReference type="STRING" id="1603886.GCA_001895165_00595"/>
<dbReference type="Gene3D" id="3.40.600.10">
    <property type="entry name" value="DNA mismatch repair MutH/Restriction endonuclease, type II"/>
    <property type="match status" value="2"/>
</dbReference>
<feature type="domain" description="DNA mismatch repair MutH/Type II restriction enzyme Sau3AI" evidence="4">
    <location>
        <begin position="56"/>
        <end position="164"/>
    </location>
</feature>
<dbReference type="CDD" id="cd22355">
    <property type="entry name" value="Sau3AI_C"/>
    <property type="match status" value="1"/>
</dbReference>
<evidence type="ECO:0000313" key="5">
    <source>
        <dbReference type="EMBL" id="OZG61495.1"/>
    </source>
</evidence>
<dbReference type="OrthoDB" id="3188707at2"/>
<keyword evidence="6" id="KW-1185">Reference proteome</keyword>
<sequence length="487" mass="56382">MARDNRHQFTKSELEQILNACIDKRLQDVDVQHVLERNGRNKGNPGAVIEQSVLGYPADNARRPDLEVDGVETELKTTGIVESKKDGIPFEAKEPVSVTAVSPEKIISEDFETSSFWEKTAHMLFVYYEYAHRASTPAEYADFPIKNYQFVDFSGEDRARLEKDWTIVRDFIRDIHQRYPDDPQSQYPRISSDLNRQRLTVIDTAPKWPNRPRFRLKRKFVSTLVNQRFGMQYDILPREYTGFEDLDFECHQLTQQYAGKTVFELFDEFGIPRKAEASKRDAERIVVAMFGGKAKKMSRVETFAKFSVVGKTIVLTANGGRTEDTKFDAIDFDELQNPNMTFEESSFRANFYESQILCSVFEEPSSGAAFGENVFKGFKRFCFDEEFVDIEVRGTWNEARRLIFDHALRIVPDVRKDGKVIRNRNGEVRSAPNWPKSSERTVFFRGSGDNSDPRYKTVCVNGLRMYRQNVWVKGSYMAEKMSQLPFL</sequence>
<dbReference type="InterPro" id="IPR037057">
    <property type="entry name" value="DNA_rep_MutH/T2_RE_sf"/>
</dbReference>
<evidence type="ECO:0000259" key="4">
    <source>
        <dbReference type="SMART" id="SM00927"/>
    </source>
</evidence>
<dbReference type="SUPFAM" id="SSF52980">
    <property type="entry name" value="Restriction endonuclease-like"/>
    <property type="match status" value="2"/>
</dbReference>
<dbReference type="GO" id="GO:0016787">
    <property type="term" value="F:hydrolase activity"/>
    <property type="evidence" value="ECO:0007669"/>
    <property type="project" value="UniProtKB-KW"/>
</dbReference>
<dbReference type="EMBL" id="MWWX01000009">
    <property type="protein sequence ID" value="OZG61495.1"/>
    <property type="molecule type" value="Genomic_DNA"/>
</dbReference>
<dbReference type="GO" id="GO:0003677">
    <property type="term" value="F:DNA binding"/>
    <property type="evidence" value="ECO:0007669"/>
    <property type="project" value="InterPro"/>
</dbReference>
<evidence type="ECO:0000256" key="3">
    <source>
        <dbReference type="ARBA" id="ARBA00022801"/>
    </source>
</evidence>
<organism evidence="5 6">
    <name type="scientific">Bifidobacterium lemurum</name>
    <dbReference type="NCBI Taxonomy" id="1603886"/>
    <lineage>
        <taxon>Bacteria</taxon>
        <taxon>Bacillati</taxon>
        <taxon>Actinomycetota</taxon>
        <taxon>Actinomycetes</taxon>
        <taxon>Bifidobacteriales</taxon>
        <taxon>Bifidobacteriaceae</taxon>
        <taxon>Bifidobacterium</taxon>
    </lineage>
</organism>
<protein>
    <submittedName>
        <fullName evidence="5">MutH family type II restriction endonuclease</fullName>
    </submittedName>
</protein>
<evidence type="ECO:0000313" key="6">
    <source>
        <dbReference type="Proteomes" id="UP000216352"/>
    </source>
</evidence>
<keyword evidence="2 5" id="KW-0255">Endonuclease</keyword>
<accession>A0A261FR83</accession>
<dbReference type="Proteomes" id="UP000216352">
    <property type="component" value="Unassembled WGS sequence"/>
</dbReference>
<proteinExistence type="predicted"/>
<dbReference type="REBASE" id="186956">
    <property type="entry name" value="R2.Ble28807ORFAP"/>
</dbReference>
<dbReference type="AlphaFoldDB" id="A0A261FR83"/>
<name>A0A261FR83_9BIFI</name>
<reference evidence="5 6" key="1">
    <citation type="journal article" date="2017" name="BMC Genomics">
        <title>Comparative genomic and phylogenomic analyses of the Bifidobacteriaceae family.</title>
        <authorList>
            <person name="Lugli G.A."/>
            <person name="Milani C."/>
            <person name="Turroni F."/>
            <person name="Duranti S."/>
            <person name="Mancabelli L."/>
            <person name="Mangifesta M."/>
            <person name="Ferrario C."/>
            <person name="Modesto M."/>
            <person name="Mattarelli P."/>
            <person name="Jiri K."/>
            <person name="van Sinderen D."/>
            <person name="Ventura M."/>
        </authorList>
    </citation>
    <scope>NUCLEOTIDE SEQUENCE [LARGE SCALE GENOMIC DNA]</scope>
    <source>
        <strain evidence="5 6">DSM 28807</strain>
    </source>
</reference>
<dbReference type="GO" id="GO:0004519">
    <property type="term" value="F:endonuclease activity"/>
    <property type="evidence" value="ECO:0007669"/>
    <property type="project" value="UniProtKB-KW"/>
</dbReference>